<gene>
    <name evidence="1" type="ORF">NC653_018259</name>
</gene>
<keyword evidence="2" id="KW-1185">Reference proteome</keyword>
<protein>
    <submittedName>
        <fullName evidence="1">Uncharacterized protein</fullName>
    </submittedName>
</protein>
<dbReference type="AlphaFoldDB" id="A0AAD6QG53"/>
<dbReference type="EMBL" id="JAQIZT010000007">
    <property type="protein sequence ID" value="KAJ6989709.1"/>
    <property type="molecule type" value="Genomic_DNA"/>
</dbReference>
<name>A0AAD6QG53_9ROSI</name>
<sequence>MLCADFDERQMECLTIVGLRCCHPDYTIRPSTRQVINVLNFEAPLPALPSKFPVPMYYAPPMSMCKFSYTSSGITADSERYRTQCSCSSCSTNSSMLSAGSTKALLNTRKSDI</sequence>
<organism evidence="1 2">
    <name type="scientific">Populus alba x Populus x berolinensis</name>
    <dbReference type="NCBI Taxonomy" id="444605"/>
    <lineage>
        <taxon>Eukaryota</taxon>
        <taxon>Viridiplantae</taxon>
        <taxon>Streptophyta</taxon>
        <taxon>Embryophyta</taxon>
        <taxon>Tracheophyta</taxon>
        <taxon>Spermatophyta</taxon>
        <taxon>Magnoliopsida</taxon>
        <taxon>eudicotyledons</taxon>
        <taxon>Gunneridae</taxon>
        <taxon>Pentapetalae</taxon>
        <taxon>rosids</taxon>
        <taxon>fabids</taxon>
        <taxon>Malpighiales</taxon>
        <taxon>Salicaceae</taxon>
        <taxon>Saliceae</taxon>
        <taxon>Populus</taxon>
    </lineage>
</organism>
<comment type="caution">
    <text evidence="1">The sequence shown here is derived from an EMBL/GenBank/DDBJ whole genome shotgun (WGS) entry which is preliminary data.</text>
</comment>
<proteinExistence type="predicted"/>
<reference evidence="1" key="1">
    <citation type="journal article" date="2023" name="Mol. Ecol. Resour.">
        <title>Chromosome-level genome assembly of a triploid poplar Populus alba 'Berolinensis'.</title>
        <authorList>
            <person name="Chen S."/>
            <person name="Yu Y."/>
            <person name="Wang X."/>
            <person name="Wang S."/>
            <person name="Zhang T."/>
            <person name="Zhou Y."/>
            <person name="He R."/>
            <person name="Meng N."/>
            <person name="Wang Y."/>
            <person name="Liu W."/>
            <person name="Liu Z."/>
            <person name="Liu J."/>
            <person name="Guo Q."/>
            <person name="Huang H."/>
            <person name="Sederoff R.R."/>
            <person name="Wang G."/>
            <person name="Qu G."/>
            <person name="Chen S."/>
        </authorList>
    </citation>
    <scope>NUCLEOTIDE SEQUENCE</scope>
    <source>
        <strain evidence="1">SC-2020</strain>
    </source>
</reference>
<evidence type="ECO:0000313" key="1">
    <source>
        <dbReference type="EMBL" id="KAJ6989709.1"/>
    </source>
</evidence>
<evidence type="ECO:0000313" key="2">
    <source>
        <dbReference type="Proteomes" id="UP001164929"/>
    </source>
</evidence>
<dbReference type="Proteomes" id="UP001164929">
    <property type="component" value="Chromosome 7"/>
</dbReference>
<accession>A0AAD6QG53</accession>